<dbReference type="Proteomes" id="UP000240760">
    <property type="component" value="Unassembled WGS sequence"/>
</dbReference>
<keyword evidence="1" id="KW-0472">Membrane</keyword>
<evidence type="ECO:0000313" key="2">
    <source>
        <dbReference type="EMBL" id="PTB77413.1"/>
    </source>
</evidence>
<sequence length="133" mass="14438">MAPDCSESNRPGLARILGSSCRLVTPFDAAVQSPQGQPPLSQRTLMAALVHGRVSRPLRQDRFSHRDGFLLFAPSLSCAARDAHPRANPDPDGRFWSFSIAAVLLVVAWPLFLVPIDASRGGSLHRLGEVIRS</sequence>
<protein>
    <submittedName>
        <fullName evidence="2">Uncharacterized protein</fullName>
    </submittedName>
</protein>
<name>A0A2T4C7A2_TRILO</name>
<keyword evidence="3" id="KW-1185">Reference proteome</keyword>
<reference evidence="2 3" key="1">
    <citation type="submission" date="2016-07" db="EMBL/GenBank/DDBJ databases">
        <title>Multiple horizontal gene transfer events from other fungi enriched the ability of initially mycotrophic Trichoderma (Ascomycota) to feed on dead plant biomass.</title>
        <authorList>
            <consortium name="DOE Joint Genome Institute"/>
            <person name="Aerts A."/>
            <person name="Atanasova L."/>
            <person name="Chenthamara K."/>
            <person name="Zhang J."/>
            <person name="Grujic M."/>
            <person name="Henrissat B."/>
            <person name="Kuo A."/>
            <person name="Salamov A."/>
            <person name="Lipzen A."/>
            <person name="Labutti K."/>
            <person name="Barry K."/>
            <person name="Miao Y."/>
            <person name="Rahimi M.J."/>
            <person name="Shen Q."/>
            <person name="Grigoriev I.V."/>
            <person name="Kubicek C.P."/>
            <person name="Druzhinina I.S."/>
        </authorList>
    </citation>
    <scope>NUCLEOTIDE SEQUENCE [LARGE SCALE GENOMIC DNA]</scope>
    <source>
        <strain evidence="2 3">ATCC 18648</strain>
    </source>
</reference>
<organism evidence="2 3">
    <name type="scientific">Trichoderma longibrachiatum ATCC 18648</name>
    <dbReference type="NCBI Taxonomy" id="983965"/>
    <lineage>
        <taxon>Eukaryota</taxon>
        <taxon>Fungi</taxon>
        <taxon>Dikarya</taxon>
        <taxon>Ascomycota</taxon>
        <taxon>Pezizomycotina</taxon>
        <taxon>Sordariomycetes</taxon>
        <taxon>Hypocreomycetidae</taxon>
        <taxon>Hypocreales</taxon>
        <taxon>Hypocreaceae</taxon>
        <taxon>Trichoderma</taxon>
    </lineage>
</organism>
<dbReference type="EMBL" id="KZ679130">
    <property type="protein sequence ID" value="PTB77413.1"/>
    <property type="molecule type" value="Genomic_DNA"/>
</dbReference>
<evidence type="ECO:0000256" key="1">
    <source>
        <dbReference type="SAM" id="Phobius"/>
    </source>
</evidence>
<keyword evidence="1" id="KW-1133">Transmembrane helix</keyword>
<gene>
    <name evidence="2" type="ORF">M440DRAFT_280183</name>
</gene>
<keyword evidence="1" id="KW-0812">Transmembrane</keyword>
<accession>A0A2T4C7A2</accession>
<dbReference type="AlphaFoldDB" id="A0A2T4C7A2"/>
<feature type="transmembrane region" description="Helical" evidence="1">
    <location>
        <begin position="95"/>
        <end position="116"/>
    </location>
</feature>
<proteinExistence type="predicted"/>
<evidence type="ECO:0000313" key="3">
    <source>
        <dbReference type="Proteomes" id="UP000240760"/>
    </source>
</evidence>